<dbReference type="SUPFAM" id="SSF56529">
    <property type="entry name" value="FAH"/>
    <property type="match status" value="1"/>
</dbReference>
<feature type="region of interest" description="Disordered" evidence="3">
    <location>
        <begin position="1"/>
        <end position="26"/>
    </location>
</feature>
<dbReference type="FunFam" id="3.90.850.10:FF:000002">
    <property type="entry name" value="2-hydroxyhepta-2,4-diene-1,7-dioate isomerase"/>
    <property type="match status" value="1"/>
</dbReference>
<dbReference type="PANTHER" id="PTHR42796">
    <property type="entry name" value="FUMARYLACETOACETATE HYDROLASE DOMAIN-CONTAINING PROTEIN 2A-RELATED"/>
    <property type="match status" value="1"/>
</dbReference>
<dbReference type="PANTHER" id="PTHR42796:SF4">
    <property type="entry name" value="FUMARYLACETOACETATE HYDROLASE DOMAIN-CONTAINING PROTEIN 2A"/>
    <property type="match status" value="1"/>
</dbReference>
<dbReference type="RefSeq" id="WP_353649423.1">
    <property type="nucleotide sequence ID" value="NZ_CP159218.1"/>
</dbReference>
<evidence type="ECO:0000256" key="2">
    <source>
        <dbReference type="ARBA" id="ARBA00022723"/>
    </source>
</evidence>
<dbReference type="GO" id="GO:0046872">
    <property type="term" value="F:metal ion binding"/>
    <property type="evidence" value="ECO:0007669"/>
    <property type="project" value="UniProtKB-KW"/>
</dbReference>
<dbReference type="Gene3D" id="3.90.850.10">
    <property type="entry name" value="Fumarylacetoacetase-like, C-terminal domain"/>
    <property type="match status" value="1"/>
</dbReference>
<keyword evidence="5" id="KW-0378">Hydrolase</keyword>
<evidence type="ECO:0000256" key="1">
    <source>
        <dbReference type="ARBA" id="ARBA00010211"/>
    </source>
</evidence>
<protein>
    <submittedName>
        <fullName evidence="5">Fumarylacetoacetate hydrolase family protein</fullName>
    </submittedName>
</protein>
<feature type="domain" description="Fumarylacetoacetase-like C-terminal" evidence="4">
    <location>
        <begin position="68"/>
        <end position="274"/>
    </location>
</feature>
<sequence length="292" mass="31532">MRLATVRRAERTQATVQDADGRHHPLPAPSVEALLATPSWAETARRALDEAPLTEQFSLAPVVVNPGKVICCGLNFADHITEMGRALPEYPTLFAKYADTLIGADDDILVPPAAQEALDWEAELAVVVGATLVRADRDTAARGIAGYTIANDLSMRDWQHRTLQWFQGKAWDASTPVGPVLITPDEVDPVAGLTLRCTVDDQVRQESNTRELVFDAPSLLAYISTFTTLRIGDLVLMGTPGGVGSASKPPTYLRDGSRMVTEIETLGRLDNTVRFTAAEESSNAAPAVSRPE</sequence>
<organism evidence="5">
    <name type="scientific">Nakamurella sp. A5-74</name>
    <dbReference type="NCBI Taxonomy" id="3158264"/>
    <lineage>
        <taxon>Bacteria</taxon>
        <taxon>Bacillati</taxon>
        <taxon>Actinomycetota</taxon>
        <taxon>Actinomycetes</taxon>
        <taxon>Nakamurellales</taxon>
        <taxon>Nakamurellaceae</taxon>
        <taxon>Nakamurella</taxon>
    </lineage>
</organism>
<dbReference type="GO" id="GO:0016787">
    <property type="term" value="F:hydrolase activity"/>
    <property type="evidence" value="ECO:0007669"/>
    <property type="project" value="UniProtKB-KW"/>
</dbReference>
<dbReference type="GO" id="GO:0019752">
    <property type="term" value="P:carboxylic acid metabolic process"/>
    <property type="evidence" value="ECO:0007669"/>
    <property type="project" value="UniProtKB-ARBA"/>
</dbReference>
<proteinExistence type="inferred from homology"/>
<accession>A0AAU8DQ06</accession>
<evidence type="ECO:0000313" key="5">
    <source>
        <dbReference type="EMBL" id="XCG63808.1"/>
    </source>
</evidence>
<dbReference type="EMBL" id="CP159218">
    <property type="protein sequence ID" value="XCG63808.1"/>
    <property type="molecule type" value="Genomic_DNA"/>
</dbReference>
<comment type="similarity">
    <text evidence="1">Belongs to the FAH family.</text>
</comment>
<gene>
    <name evidence="5" type="ORF">ABLG96_00165</name>
</gene>
<dbReference type="InterPro" id="IPR011234">
    <property type="entry name" value="Fumarylacetoacetase-like_C"/>
</dbReference>
<dbReference type="InterPro" id="IPR036663">
    <property type="entry name" value="Fumarylacetoacetase_C_sf"/>
</dbReference>
<evidence type="ECO:0000259" key="4">
    <source>
        <dbReference type="Pfam" id="PF01557"/>
    </source>
</evidence>
<reference evidence="5" key="1">
    <citation type="submission" date="2024-05" db="EMBL/GenBank/DDBJ databases">
        <authorList>
            <person name="Cai S.Y."/>
            <person name="Jin L.M."/>
            <person name="Li H.R."/>
        </authorList>
    </citation>
    <scope>NUCLEOTIDE SEQUENCE</scope>
    <source>
        <strain evidence="5">A5-74</strain>
    </source>
</reference>
<dbReference type="AlphaFoldDB" id="A0AAU8DQ06"/>
<evidence type="ECO:0000256" key="3">
    <source>
        <dbReference type="SAM" id="MobiDB-lite"/>
    </source>
</evidence>
<name>A0AAU8DQ06_9ACTN</name>
<dbReference type="GO" id="GO:0016853">
    <property type="term" value="F:isomerase activity"/>
    <property type="evidence" value="ECO:0007669"/>
    <property type="project" value="UniProtKB-ARBA"/>
</dbReference>
<keyword evidence="2" id="KW-0479">Metal-binding</keyword>
<dbReference type="Pfam" id="PF01557">
    <property type="entry name" value="FAA_hydrolase"/>
    <property type="match status" value="1"/>
</dbReference>
<dbReference type="InterPro" id="IPR051121">
    <property type="entry name" value="FAH"/>
</dbReference>